<name>A0A5C3L3V1_COPMA</name>
<feature type="compositionally biased region" description="Low complexity" evidence="1">
    <location>
        <begin position="42"/>
        <end position="68"/>
    </location>
</feature>
<dbReference type="PANTHER" id="PTHR37332">
    <property type="entry name" value="EXPRESSED PROTEIN"/>
    <property type="match status" value="1"/>
</dbReference>
<feature type="region of interest" description="Disordered" evidence="1">
    <location>
        <begin position="1"/>
        <end position="68"/>
    </location>
</feature>
<accession>A0A5C3L3V1</accession>
<dbReference type="Proteomes" id="UP000307440">
    <property type="component" value="Unassembled WGS sequence"/>
</dbReference>
<sequence>MSHFSEQQRPGMRRKPSAQNLLSSFKPSNSSSSASIPPPLNLAPAGSSSGALSFSSAGTGSTPTSSTPLAREWDAQSLHSDVVGGAPLGGAGSPQMNQGMSVEYLRELVNKRIITLTYLRSVHEGRSHWFHTIQISRADLDRKFNNNNPDTKKRTTRFAILALSLSGLLDINQPQDLLRSLLNTVTEYDQAKEEGSDKSKIRLFKPKNRRGTNAPIPEFSGSFSESSDTSYLFTPHIPFPLDYHETLMSLIDVLSEVYNKISKLLGPSPFPSQGNMMGPLGQLAPLPGVSYLFTGDNMVTAMPQHYNPRNTLQGHGFAPDQDISNGLWGLANASWNATGGPSFAGGLQGPPPINWPQHLGDMVLKIDGKLKKVTSLLLRDLDELARTSILDELASLDPLLRNTRAPNGQSGGYKLPLYEYEAM</sequence>
<feature type="compositionally biased region" description="Low complexity" evidence="1">
    <location>
        <begin position="20"/>
        <end position="35"/>
    </location>
</feature>
<proteinExistence type="predicted"/>
<protein>
    <submittedName>
        <fullName evidence="2">Uncharacterized protein</fullName>
    </submittedName>
</protein>
<keyword evidence="3" id="KW-1185">Reference proteome</keyword>
<dbReference type="AlphaFoldDB" id="A0A5C3L3V1"/>
<evidence type="ECO:0000256" key="1">
    <source>
        <dbReference type="SAM" id="MobiDB-lite"/>
    </source>
</evidence>
<dbReference type="PANTHER" id="PTHR37332:SF1">
    <property type="entry name" value="ELMO DOMAIN-CONTAINING PROTEIN"/>
    <property type="match status" value="1"/>
</dbReference>
<dbReference type="OrthoDB" id="14339at2759"/>
<feature type="region of interest" description="Disordered" evidence="1">
    <location>
        <begin position="205"/>
        <end position="224"/>
    </location>
</feature>
<evidence type="ECO:0000313" key="2">
    <source>
        <dbReference type="EMBL" id="TFK27348.1"/>
    </source>
</evidence>
<reference evidence="2 3" key="1">
    <citation type="journal article" date="2019" name="Nat. Ecol. Evol.">
        <title>Megaphylogeny resolves global patterns of mushroom evolution.</title>
        <authorList>
            <person name="Varga T."/>
            <person name="Krizsan K."/>
            <person name="Foldi C."/>
            <person name="Dima B."/>
            <person name="Sanchez-Garcia M."/>
            <person name="Sanchez-Ramirez S."/>
            <person name="Szollosi G.J."/>
            <person name="Szarkandi J.G."/>
            <person name="Papp V."/>
            <person name="Albert L."/>
            <person name="Andreopoulos W."/>
            <person name="Angelini C."/>
            <person name="Antonin V."/>
            <person name="Barry K.W."/>
            <person name="Bougher N.L."/>
            <person name="Buchanan P."/>
            <person name="Buyck B."/>
            <person name="Bense V."/>
            <person name="Catcheside P."/>
            <person name="Chovatia M."/>
            <person name="Cooper J."/>
            <person name="Damon W."/>
            <person name="Desjardin D."/>
            <person name="Finy P."/>
            <person name="Geml J."/>
            <person name="Haridas S."/>
            <person name="Hughes K."/>
            <person name="Justo A."/>
            <person name="Karasinski D."/>
            <person name="Kautmanova I."/>
            <person name="Kiss B."/>
            <person name="Kocsube S."/>
            <person name="Kotiranta H."/>
            <person name="LaButti K.M."/>
            <person name="Lechner B.E."/>
            <person name="Liimatainen K."/>
            <person name="Lipzen A."/>
            <person name="Lukacs Z."/>
            <person name="Mihaltcheva S."/>
            <person name="Morgado L.N."/>
            <person name="Niskanen T."/>
            <person name="Noordeloos M.E."/>
            <person name="Ohm R.A."/>
            <person name="Ortiz-Santana B."/>
            <person name="Ovrebo C."/>
            <person name="Racz N."/>
            <person name="Riley R."/>
            <person name="Savchenko A."/>
            <person name="Shiryaev A."/>
            <person name="Soop K."/>
            <person name="Spirin V."/>
            <person name="Szebenyi C."/>
            <person name="Tomsovsky M."/>
            <person name="Tulloss R.E."/>
            <person name="Uehling J."/>
            <person name="Grigoriev I.V."/>
            <person name="Vagvolgyi C."/>
            <person name="Papp T."/>
            <person name="Martin F.M."/>
            <person name="Miettinen O."/>
            <person name="Hibbett D.S."/>
            <person name="Nagy L.G."/>
        </authorList>
    </citation>
    <scope>NUCLEOTIDE SEQUENCE [LARGE SCALE GENOMIC DNA]</scope>
    <source>
        <strain evidence="2 3">CBS 121175</strain>
    </source>
</reference>
<evidence type="ECO:0000313" key="3">
    <source>
        <dbReference type="Proteomes" id="UP000307440"/>
    </source>
</evidence>
<organism evidence="2 3">
    <name type="scientific">Coprinopsis marcescibilis</name>
    <name type="common">Agaric fungus</name>
    <name type="synonym">Psathyrella marcescibilis</name>
    <dbReference type="NCBI Taxonomy" id="230819"/>
    <lineage>
        <taxon>Eukaryota</taxon>
        <taxon>Fungi</taxon>
        <taxon>Dikarya</taxon>
        <taxon>Basidiomycota</taxon>
        <taxon>Agaricomycotina</taxon>
        <taxon>Agaricomycetes</taxon>
        <taxon>Agaricomycetidae</taxon>
        <taxon>Agaricales</taxon>
        <taxon>Agaricineae</taxon>
        <taxon>Psathyrellaceae</taxon>
        <taxon>Coprinopsis</taxon>
    </lineage>
</organism>
<gene>
    <name evidence="2" type="ORF">FA15DRAFT_586483</name>
</gene>
<dbReference type="EMBL" id="ML210165">
    <property type="protein sequence ID" value="TFK27348.1"/>
    <property type="molecule type" value="Genomic_DNA"/>
</dbReference>